<organism evidence="1">
    <name type="scientific">Rhizophora mucronata</name>
    <name type="common">Asiatic mangrove</name>
    <dbReference type="NCBI Taxonomy" id="61149"/>
    <lineage>
        <taxon>Eukaryota</taxon>
        <taxon>Viridiplantae</taxon>
        <taxon>Streptophyta</taxon>
        <taxon>Embryophyta</taxon>
        <taxon>Tracheophyta</taxon>
        <taxon>Spermatophyta</taxon>
        <taxon>Magnoliopsida</taxon>
        <taxon>eudicotyledons</taxon>
        <taxon>Gunneridae</taxon>
        <taxon>Pentapetalae</taxon>
        <taxon>rosids</taxon>
        <taxon>fabids</taxon>
        <taxon>Malpighiales</taxon>
        <taxon>Rhizophoraceae</taxon>
        <taxon>Rhizophora</taxon>
    </lineage>
</organism>
<name>A0A2P2JT60_RHIMU</name>
<reference evidence="1" key="1">
    <citation type="submission" date="2018-02" db="EMBL/GenBank/DDBJ databases">
        <title>Rhizophora mucronata_Transcriptome.</title>
        <authorList>
            <person name="Meera S.P."/>
            <person name="Sreeshan A."/>
            <person name="Augustine A."/>
        </authorList>
    </citation>
    <scope>NUCLEOTIDE SEQUENCE</scope>
    <source>
        <tissue evidence="1">Leaf</tissue>
    </source>
</reference>
<dbReference type="AlphaFoldDB" id="A0A2P2JT60"/>
<accession>A0A2P2JT60</accession>
<proteinExistence type="predicted"/>
<evidence type="ECO:0000313" key="1">
    <source>
        <dbReference type="EMBL" id="MBW96659.1"/>
    </source>
</evidence>
<protein>
    <submittedName>
        <fullName evidence="1">Golgi apparatus membrane protein TVP23</fullName>
    </submittedName>
</protein>
<sequence length="54" mass="6436">MVVLVESLSDGSCLGCSWNFFSYKARSRLLPHHWSLFDSQHCKHCWFHQMPHRC</sequence>
<dbReference type="EMBL" id="GGEC01016176">
    <property type="protein sequence ID" value="MBW96659.1"/>
    <property type="molecule type" value="Transcribed_RNA"/>
</dbReference>